<dbReference type="InParanoid" id="A7RZ66"/>
<protein>
    <submittedName>
        <fullName evidence="3">Uncharacterized protein</fullName>
    </submittedName>
</protein>
<keyword evidence="4" id="KW-1185">Reference proteome</keyword>
<accession>A7RZ66</accession>
<dbReference type="OMA" id="SQHNKER"/>
<evidence type="ECO:0000256" key="1">
    <source>
        <dbReference type="ARBA" id="ARBA00023054"/>
    </source>
</evidence>
<organism evidence="3 4">
    <name type="scientific">Nematostella vectensis</name>
    <name type="common">Starlet sea anemone</name>
    <dbReference type="NCBI Taxonomy" id="45351"/>
    <lineage>
        <taxon>Eukaryota</taxon>
        <taxon>Metazoa</taxon>
        <taxon>Cnidaria</taxon>
        <taxon>Anthozoa</taxon>
        <taxon>Hexacorallia</taxon>
        <taxon>Actiniaria</taxon>
        <taxon>Edwardsiidae</taxon>
        <taxon>Nematostella</taxon>
    </lineage>
</organism>
<dbReference type="Proteomes" id="UP000001593">
    <property type="component" value="Unassembled WGS sequence"/>
</dbReference>
<feature type="non-terminal residue" evidence="3">
    <location>
        <position position="1"/>
    </location>
</feature>
<evidence type="ECO:0000313" key="3">
    <source>
        <dbReference type="EMBL" id="EDO43178.1"/>
    </source>
</evidence>
<sequence>KECSELREGLQSQHNKERELALQEMSYIKDQEKEEVQTELQNKIASLRVTITELRSALDKRKADASIAEQELRAELNQQRRRLEEELAKAAFEHGNKMQSMQEEHAEEMRKAKEMAEQDLKDLEARLEAKYREESSFNLQANKVALEAVKSQQEKQRQKELADLKNQHEADQAEFELKLDDLRADIQERDSQIKELDSEMAEVTENIAKLQHELQGKGQEILSIRRESNAQNSFAMCRKREEELAKLHQREVDSLTADHLCETQSMLEQFNRAKELQRDKISALQLMLEEAEIRFKSRESRTEDLDLIQELKQMLAERELEMKKLLVSG</sequence>
<keyword evidence="1 2" id="KW-0175">Coiled coil</keyword>
<feature type="coiled-coil region" evidence="2">
    <location>
        <begin position="62"/>
        <end position="328"/>
    </location>
</feature>
<dbReference type="PANTHER" id="PTHR18870:SF9">
    <property type="entry name" value="PROTEIN TAG-278-RELATED"/>
    <property type="match status" value="1"/>
</dbReference>
<dbReference type="PANTHER" id="PTHR18870">
    <property type="entry name" value="PROTEIN TAG-278-RELATED"/>
    <property type="match status" value="1"/>
</dbReference>
<evidence type="ECO:0000313" key="4">
    <source>
        <dbReference type="Proteomes" id="UP000001593"/>
    </source>
</evidence>
<dbReference type="eggNOG" id="ENOG502R5KC">
    <property type="taxonomic scope" value="Eukaryota"/>
</dbReference>
<dbReference type="EMBL" id="DS469556">
    <property type="protein sequence ID" value="EDO43178.1"/>
    <property type="molecule type" value="Genomic_DNA"/>
</dbReference>
<name>A7RZ66_NEMVE</name>
<proteinExistence type="predicted"/>
<dbReference type="HOGENOM" id="CLU_846159_0_0_1"/>
<evidence type="ECO:0000256" key="2">
    <source>
        <dbReference type="SAM" id="Coils"/>
    </source>
</evidence>
<reference evidence="3 4" key="1">
    <citation type="journal article" date="2007" name="Science">
        <title>Sea anemone genome reveals ancestral eumetazoan gene repertoire and genomic organization.</title>
        <authorList>
            <person name="Putnam N.H."/>
            <person name="Srivastava M."/>
            <person name="Hellsten U."/>
            <person name="Dirks B."/>
            <person name="Chapman J."/>
            <person name="Salamov A."/>
            <person name="Terry A."/>
            <person name="Shapiro H."/>
            <person name="Lindquist E."/>
            <person name="Kapitonov V.V."/>
            <person name="Jurka J."/>
            <person name="Genikhovich G."/>
            <person name="Grigoriev I.V."/>
            <person name="Lucas S.M."/>
            <person name="Steele R.E."/>
            <person name="Finnerty J.R."/>
            <person name="Technau U."/>
            <person name="Martindale M.Q."/>
            <person name="Rokhsar D.S."/>
        </authorList>
    </citation>
    <scope>NUCLEOTIDE SEQUENCE [LARGE SCALE GENOMIC DNA]</scope>
    <source>
        <strain evidence="4">CH2 X CH6</strain>
    </source>
</reference>
<gene>
    <name evidence="3" type="ORF">NEMVEDRAFT_v1g98598</name>
</gene>
<dbReference type="AlphaFoldDB" id="A7RZ66"/>
<dbReference type="PhylomeDB" id="A7RZ66"/>